<dbReference type="RefSeq" id="WP_413268599.1">
    <property type="nucleotide sequence ID" value="NZ_JBHFNQ010000009.1"/>
</dbReference>
<accession>A0ABV4WY37</accession>
<proteinExistence type="predicted"/>
<evidence type="ECO:0000313" key="2">
    <source>
        <dbReference type="EMBL" id="MFB2875434.1"/>
    </source>
</evidence>
<keyword evidence="1" id="KW-0812">Transmembrane</keyword>
<reference evidence="2 3" key="1">
    <citation type="submission" date="2024-09" db="EMBL/GenBank/DDBJ databases">
        <title>Floridaenema gen nov. (Aerosakkonemataceae, Aerosakkonematales ord. nov., Cyanobacteria) from benthic tropical and subtropical fresh waters, with the description of four new species.</title>
        <authorList>
            <person name="Moretto J.A."/>
            <person name="Berthold D.E."/>
            <person name="Lefler F.W."/>
            <person name="Huang I.-S."/>
            <person name="Laughinghouse H. IV."/>
        </authorList>
    </citation>
    <scope>NUCLEOTIDE SEQUENCE [LARGE SCALE GENOMIC DNA]</scope>
    <source>
        <strain evidence="2 3">BLCC-F46</strain>
    </source>
</reference>
<name>A0ABV4WY37_9CYAN</name>
<dbReference type="Proteomes" id="UP001576774">
    <property type="component" value="Unassembled WGS sequence"/>
</dbReference>
<sequence>MQSKYSEYPEAFPQFTNSANFQTQQIVGLSQANSLNLAEGNTISIPPVGIVPLVVVLGVTAYQQYRAFVRRQRVQLLERIWQLSPEDIAW</sequence>
<keyword evidence="1" id="KW-1133">Transmembrane helix</keyword>
<gene>
    <name evidence="2" type="ORF">ACE1CC_00930</name>
</gene>
<feature type="transmembrane region" description="Helical" evidence="1">
    <location>
        <begin position="43"/>
        <end position="62"/>
    </location>
</feature>
<dbReference type="EMBL" id="JBHFNQ010000009">
    <property type="protein sequence ID" value="MFB2875434.1"/>
    <property type="molecule type" value="Genomic_DNA"/>
</dbReference>
<comment type="caution">
    <text evidence="2">The sequence shown here is derived from an EMBL/GenBank/DDBJ whole genome shotgun (WGS) entry which is preliminary data.</text>
</comment>
<evidence type="ECO:0000313" key="3">
    <source>
        <dbReference type="Proteomes" id="UP001576774"/>
    </source>
</evidence>
<organism evidence="2 3">
    <name type="scientific">Floridaenema aerugineum BLCC-F46</name>
    <dbReference type="NCBI Taxonomy" id="3153654"/>
    <lineage>
        <taxon>Bacteria</taxon>
        <taxon>Bacillati</taxon>
        <taxon>Cyanobacteriota</taxon>
        <taxon>Cyanophyceae</taxon>
        <taxon>Oscillatoriophycideae</taxon>
        <taxon>Aerosakkonematales</taxon>
        <taxon>Aerosakkonemataceae</taxon>
        <taxon>Floridanema</taxon>
        <taxon>Floridanema aerugineum</taxon>
    </lineage>
</organism>
<protein>
    <submittedName>
        <fullName evidence="2">Uncharacterized protein</fullName>
    </submittedName>
</protein>
<evidence type="ECO:0000256" key="1">
    <source>
        <dbReference type="SAM" id="Phobius"/>
    </source>
</evidence>
<keyword evidence="3" id="KW-1185">Reference proteome</keyword>
<keyword evidence="1" id="KW-0472">Membrane</keyword>